<dbReference type="KEGG" id="bpg:Bathy09g00680"/>
<feature type="transmembrane region" description="Helical" evidence="5">
    <location>
        <begin position="248"/>
        <end position="266"/>
    </location>
</feature>
<organism evidence="6 7">
    <name type="scientific">Bathycoccus prasinos</name>
    <dbReference type="NCBI Taxonomy" id="41875"/>
    <lineage>
        <taxon>Eukaryota</taxon>
        <taxon>Viridiplantae</taxon>
        <taxon>Chlorophyta</taxon>
        <taxon>Mamiellophyceae</taxon>
        <taxon>Mamiellales</taxon>
        <taxon>Bathycoccaceae</taxon>
        <taxon>Bathycoccus</taxon>
    </lineage>
</organism>
<comment type="subcellular location">
    <subcellularLocation>
        <location evidence="1">Membrane</location>
        <topology evidence="1">Multi-pass membrane protein</topology>
    </subcellularLocation>
</comment>
<proteinExistence type="predicted"/>
<feature type="transmembrane region" description="Helical" evidence="5">
    <location>
        <begin position="35"/>
        <end position="55"/>
    </location>
</feature>
<evidence type="ECO:0000256" key="5">
    <source>
        <dbReference type="SAM" id="Phobius"/>
    </source>
</evidence>
<keyword evidence="4 5" id="KW-0472">Membrane</keyword>
<dbReference type="InterPro" id="IPR002781">
    <property type="entry name" value="TM_pro_TauE-like"/>
</dbReference>
<name>K8F340_9CHLO</name>
<keyword evidence="3 5" id="KW-1133">Transmembrane helix</keyword>
<evidence type="ECO:0000256" key="4">
    <source>
        <dbReference type="ARBA" id="ARBA00023136"/>
    </source>
</evidence>
<dbReference type="PANTHER" id="PTHR43701:SF2">
    <property type="entry name" value="MEMBRANE TRANSPORTER PROTEIN YJNA-RELATED"/>
    <property type="match status" value="1"/>
</dbReference>
<dbReference type="Pfam" id="PF01925">
    <property type="entry name" value="TauE"/>
    <property type="match status" value="1"/>
</dbReference>
<reference evidence="6 7" key="1">
    <citation type="submission" date="2011-10" db="EMBL/GenBank/DDBJ databases">
        <authorList>
            <person name="Genoscope - CEA"/>
        </authorList>
    </citation>
    <scope>NUCLEOTIDE SEQUENCE [LARGE SCALE GENOMIC DNA]</scope>
    <source>
        <strain evidence="6 7">RCC 1105</strain>
    </source>
</reference>
<evidence type="ECO:0000256" key="3">
    <source>
        <dbReference type="ARBA" id="ARBA00022989"/>
    </source>
</evidence>
<dbReference type="InterPro" id="IPR051598">
    <property type="entry name" value="TSUP/Inactive_protease-like"/>
</dbReference>
<dbReference type="PANTHER" id="PTHR43701">
    <property type="entry name" value="MEMBRANE TRANSPORTER PROTEIN MJ0441-RELATED"/>
    <property type="match status" value="1"/>
</dbReference>
<dbReference type="Proteomes" id="UP000198341">
    <property type="component" value="Chromosome 9"/>
</dbReference>
<dbReference type="EMBL" id="FO082270">
    <property type="protein sequence ID" value="CCO66462.1"/>
    <property type="molecule type" value="Genomic_DNA"/>
</dbReference>
<gene>
    <name evidence="6" type="ORF">Bathy09g00680</name>
</gene>
<dbReference type="GO" id="GO:0016020">
    <property type="term" value="C:membrane"/>
    <property type="evidence" value="ECO:0007669"/>
    <property type="project" value="UniProtKB-SubCell"/>
</dbReference>
<sequence>MAAKQATAKIAKAVAVESLSTPSSRAAFSAASGSFAGMVSAITGLGGAVVFVPALSRLGFKAKDIVGTTVAAVTGATAAGSLAYAQKGVTDLPCAATIGFAGAACTPIGQKFAQHISGPMMRRMLGGALVLCAPSVLIKKKIDEEYEPTKEEIAEQERIKKALADHGIMSSAPDKDGHFQQPEGSLYTIVSQQFLERYYKHGSWMDALYNEREYVYLGIAVGLIQGTVGIGGGVLVTSYLSAETDLEVHRIAATALLCTLLTNIAVGAQHYAMGNIKLRTASILALSAMGCSYWTARNVALDIPEVGVRGFIASALLASGMSMLR</sequence>
<evidence type="ECO:0000313" key="7">
    <source>
        <dbReference type="Proteomes" id="UP000198341"/>
    </source>
</evidence>
<dbReference type="eggNOG" id="ENOG502QUWR">
    <property type="taxonomic scope" value="Eukaryota"/>
</dbReference>
<accession>K8F340</accession>
<evidence type="ECO:0000256" key="2">
    <source>
        <dbReference type="ARBA" id="ARBA00022692"/>
    </source>
</evidence>
<keyword evidence="2 5" id="KW-0812">Transmembrane</keyword>
<feature type="transmembrane region" description="Helical" evidence="5">
    <location>
        <begin position="214"/>
        <end position="236"/>
    </location>
</feature>
<protein>
    <submittedName>
        <fullName evidence="6">4-toluene sulfonate uptake permease</fullName>
    </submittedName>
</protein>
<evidence type="ECO:0000256" key="1">
    <source>
        <dbReference type="ARBA" id="ARBA00004141"/>
    </source>
</evidence>
<keyword evidence="7" id="KW-1185">Reference proteome</keyword>
<dbReference type="AlphaFoldDB" id="K8F340"/>
<evidence type="ECO:0000313" key="6">
    <source>
        <dbReference type="EMBL" id="CCO66462.1"/>
    </source>
</evidence>
<dbReference type="OrthoDB" id="497462at2759"/>
<dbReference type="GeneID" id="19013575"/>
<dbReference type="RefSeq" id="XP_007510902.1">
    <property type="nucleotide sequence ID" value="XM_007510840.1"/>
</dbReference>